<dbReference type="STRING" id="442899.SAMN05720591_11219"/>
<proteinExistence type="predicted"/>
<dbReference type="InterPro" id="IPR051081">
    <property type="entry name" value="HTH_MetalResp_TranReg"/>
</dbReference>
<reference evidence="5 6" key="1">
    <citation type="submission" date="2019-07" db="EMBL/GenBank/DDBJ databases">
        <title>Whole genome shotgun sequence of Halolactibacillus alkaliphilus NBRC 103919.</title>
        <authorList>
            <person name="Hosoyama A."/>
            <person name="Uohara A."/>
            <person name="Ohji S."/>
            <person name="Ichikawa N."/>
        </authorList>
    </citation>
    <scope>NUCLEOTIDE SEQUENCE [LARGE SCALE GENOMIC DNA]</scope>
    <source>
        <strain evidence="5 6">NBRC 103919</strain>
    </source>
</reference>
<dbReference type="SMART" id="SM00418">
    <property type="entry name" value="HTH_ARSR"/>
    <property type="match status" value="1"/>
</dbReference>
<evidence type="ECO:0000256" key="2">
    <source>
        <dbReference type="ARBA" id="ARBA00023125"/>
    </source>
</evidence>
<keyword evidence="3" id="KW-0804">Transcription</keyword>
<dbReference type="GO" id="GO:0003700">
    <property type="term" value="F:DNA-binding transcription factor activity"/>
    <property type="evidence" value="ECO:0007669"/>
    <property type="project" value="InterPro"/>
</dbReference>
<dbReference type="PANTHER" id="PTHR33154:SF33">
    <property type="entry name" value="TRANSCRIPTIONAL REPRESSOR SDPR"/>
    <property type="match status" value="1"/>
</dbReference>
<organism evidence="5 6">
    <name type="scientific">Halolactibacillus alkaliphilus</name>
    <dbReference type="NCBI Taxonomy" id="442899"/>
    <lineage>
        <taxon>Bacteria</taxon>
        <taxon>Bacillati</taxon>
        <taxon>Bacillota</taxon>
        <taxon>Bacilli</taxon>
        <taxon>Bacillales</taxon>
        <taxon>Bacillaceae</taxon>
        <taxon>Halolactibacillus</taxon>
    </lineage>
</organism>
<dbReference type="PROSITE" id="PS50987">
    <property type="entry name" value="HTH_ARSR_2"/>
    <property type="match status" value="1"/>
</dbReference>
<dbReference type="Proteomes" id="UP000321400">
    <property type="component" value="Unassembled WGS sequence"/>
</dbReference>
<keyword evidence="1" id="KW-0805">Transcription regulation</keyword>
<evidence type="ECO:0000259" key="4">
    <source>
        <dbReference type="PROSITE" id="PS50987"/>
    </source>
</evidence>
<protein>
    <submittedName>
        <fullName evidence="5">HTH-type transcriptional repressor AseR</fullName>
    </submittedName>
</protein>
<evidence type="ECO:0000256" key="1">
    <source>
        <dbReference type="ARBA" id="ARBA00023015"/>
    </source>
</evidence>
<dbReference type="InterPro" id="IPR011991">
    <property type="entry name" value="ArsR-like_HTH"/>
</dbReference>
<dbReference type="RefSeq" id="WP_307725326.1">
    <property type="nucleotide sequence ID" value="NZ_BJYE01000012.1"/>
</dbReference>
<gene>
    <name evidence="5" type="primary">aseR</name>
    <name evidence="5" type="ORF">HAL01_12210</name>
</gene>
<evidence type="ECO:0000313" key="6">
    <source>
        <dbReference type="Proteomes" id="UP000321400"/>
    </source>
</evidence>
<dbReference type="EMBL" id="BJYE01000012">
    <property type="protein sequence ID" value="GEN56757.1"/>
    <property type="molecule type" value="Genomic_DNA"/>
</dbReference>
<accession>A0A511X1D1</accession>
<keyword evidence="6" id="KW-1185">Reference proteome</keyword>
<dbReference type="PRINTS" id="PR00778">
    <property type="entry name" value="HTHARSR"/>
</dbReference>
<dbReference type="GO" id="GO:0003677">
    <property type="term" value="F:DNA binding"/>
    <property type="evidence" value="ECO:0007669"/>
    <property type="project" value="UniProtKB-KW"/>
</dbReference>
<dbReference type="Pfam" id="PF01022">
    <property type="entry name" value="HTH_5"/>
    <property type="match status" value="1"/>
</dbReference>
<dbReference type="SUPFAM" id="SSF46785">
    <property type="entry name" value="Winged helix' DNA-binding domain"/>
    <property type="match status" value="1"/>
</dbReference>
<evidence type="ECO:0000313" key="5">
    <source>
        <dbReference type="EMBL" id="GEN56757.1"/>
    </source>
</evidence>
<dbReference type="InterPro" id="IPR036390">
    <property type="entry name" value="WH_DNA-bd_sf"/>
</dbReference>
<dbReference type="AlphaFoldDB" id="A0A511X1D1"/>
<dbReference type="Gene3D" id="1.10.10.10">
    <property type="entry name" value="Winged helix-like DNA-binding domain superfamily/Winged helix DNA-binding domain"/>
    <property type="match status" value="1"/>
</dbReference>
<dbReference type="NCBIfam" id="NF033788">
    <property type="entry name" value="HTH_metalloreg"/>
    <property type="match status" value="1"/>
</dbReference>
<sequence>MLTIEETAAILKLMGDKTRLTMLKLLEGDSCCVCEFVELFGMSQPAISQHLRKLKDVGLIKENKRHQWVFYNLNTDHPLYPLVVRILESVPSQQEKLLRLTEDGKRIDCC</sequence>
<dbReference type="InterPro" id="IPR001845">
    <property type="entry name" value="HTH_ArsR_DNA-bd_dom"/>
</dbReference>
<evidence type="ECO:0000256" key="3">
    <source>
        <dbReference type="ARBA" id="ARBA00023163"/>
    </source>
</evidence>
<feature type="domain" description="HTH arsR-type" evidence="4">
    <location>
        <begin position="1"/>
        <end position="93"/>
    </location>
</feature>
<dbReference type="CDD" id="cd00090">
    <property type="entry name" value="HTH_ARSR"/>
    <property type="match status" value="1"/>
</dbReference>
<dbReference type="PANTHER" id="PTHR33154">
    <property type="entry name" value="TRANSCRIPTIONAL REGULATOR, ARSR FAMILY"/>
    <property type="match status" value="1"/>
</dbReference>
<name>A0A511X1D1_9BACI</name>
<comment type="caution">
    <text evidence="5">The sequence shown here is derived from an EMBL/GenBank/DDBJ whole genome shotgun (WGS) entry which is preliminary data.</text>
</comment>
<dbReference type="InterPro" id="IPR036388">
    <property type="entry name" value="WH-like_DNA-bd_sf"/>
</dbReference>
<keyword evidence="2" id="KW-0238">DNA-binding</keyword>